<dbReference type="AlphaFoldDB" id="A0A5A7UVM0"/>
<dbReference type="Pfam" id="PF02803">
    <property type="entry name" value="Thiolase_C"/>
    <property type="match status" value="1"/>
</dbReference>
<dbReference type="GO" id="GO:0005739">
    <property type="term" value="C:mitochondrion"/>
    <property type="evidence" value="ECO:0007669"/>
    <property type="project" value="TreeGrafter"/>
</dbReference>
<feature type="active site" description="Acyl-thioester intermediate" evidence="4">
    <location>
        <position position="75"/>
    </location>
</feature>
<dbReference type="Proteomes" id="UP000321393">
    <property type="component" value="Unassembled WGS sequence"/>
</dbReference>
<evidence type="ECO:0000259" key="7">
    <source>
        <dbReference type="Pfam" id="PF02803"/>
    </source>
</evidence>
<evidence type="ECO:0000313" key="9">
    <source>
        <dbReference type="Proteomes" id="UP000321393"/>
    </source>
</evidence>
<feature type="domain" description="Thiolase C-terminal" evidence="7">
    <location>
        <begin position="283"/>
        <end position="403"/>
    </location>
</feature>
<dbReference type="SUPFAM" id="SSF53901">
    <property type="entry name" value="Thiolase-like"/>
    <property type="match status" value="2"/>
</dbReference>
<dbReference type="OrthoDB" id="5404651at2759"/>
<dbReference type="InterPro" id="IPR020616">
    <property type="entry name" value="Thiolase_N"/>
</dbReference>
<dbReference type="NCBIfam" id="TIGR01930">
    <property type="entry name" value="AcCoA-C-Actrans"/>
    <property type="match status" value="1"/>
</dbReference>
<evidence type="ECO:0000256" key="2">
    <source>
        <dbReference type="ARBA" id="ARBA00022679"/>
    </source>
</evidence>
<feature type="active site" description="Proton acceptor" evidence="4">
    <location>
        <position position="361"/>
    </location>
</feature>
<dbReference type="PROSITE" id="PS00099">
    <property type="entry name" value="THIOLASE_3"/>
    <property type="match status" value="1"/>
</dbReference>
<proteinExistence type="inferred from homology"/>
<evidence type="ECO:0000256" key="4">
    <source>
        <dbReference type="PIRSR" id="PIRSR000429-1"/>
    </source>
</evidence>
<accession>A0A5A7UVM0</accession>
<evidence type="ECO:0000256" key="5">
    <source>
        <dbReference type="RuleBase" id="RU003557"/>
    </source>
</evidence>
<dbReference type="GO" id="GO:0003985">
    <property type="term" value="F:acetyl-CoA C-acetyltransferase activity"/>
    <property type="evidence" value="ECO:0007669"/>
    <property type="project" value="TreeGrafter"/>
</dbReference>
<dbReference type="EMBL" id="SSTE01006526">
    <property type="protein sequence ID" value="KAA0059208.1"/>
    <property type="molecule type" value="Genomic_DNA"/>
</dbReference>
<dbReference type="Pfam" id="PF00108">
    <property type="entry name" value="Thiolase_N"/>
    <property type="match status" value="1"/>
</dbReference>
<evidence type="ECO:0000256" key="1">
    <source>
        <dbReference type="ARBA" id="ARBA00010982"/>
    </source>
</evidence>
<dbReference type="PIRSF" id="PIRSF000429">
    <property type="entry name" value="Ac-CoA_Ac_transf"/>
    <property type="match status" value="1"/>
</dbReference>
<dbReference type="PANTHER" id="PTHR18919:SF161">
    <property type="entry name" value="ACETYL-COA ACETYLTRANSFERASE 2"/>
    <property type="match status" value="1"/>
</dbReference>
<evidence type="ECO:0000256" key="3">
    <source>
        <dbReference type="ARBA" id="ARBA00023315"/>
    </source>
</evidence>
<comment type="caution">
    <text evidence="8">The sequence shown here is derived from an EMBL/GenBank/DDBJ whole genome shotgun (WGS) entry which is preliminary data.</text>
</comment>
<keyword evidence="3 5" id="KW-0012">Acyltransferase</keyword>
<feature type="active site" description="Proton acceptor" evidence="4">
    <location>
        <position position="391"/>
    </location>
</feature>
<dbReference type="PROSITE" id="PS00737">
    <property type="entry name" value="THIOLASE_2"/>
    <property type="match status" value="1"/>
</dbReference>
<reference evidence="8 9" key="1">
    <citation type="submission" date="2019-08" db="EMBL/GenBank/DDBJ databases">
        <title>Draft genome sequences of two oriental melons (Cucumis melo L. var makuwa).</title>
        <authorList>
            <person name="Kwon S.-Y."/>
        </authorList>
    </citation>
    <scope>NUCLEOTIDE SEQUENCE [LARGE SCALE GENOMIC DNA]</scope>
    <source>
        <strain evidence="9">cv. SW 3</strain>
        <tissue evidence="8">Leaf</tissue>
    </source>
</reference>
<dbReference type="PANTHER" id="PTHR18919">
    <property type="entry name" value="ACETYL-COA C-ACYLTRANSFERASE"/>
    <property type="match status" value="1"/>
</dbReference>
<feature type="domain" description="Thiolase N-terminal" evidence="6">
    <location>
        <begin position="2"/>
        <end position="273"/>
    </location>
</feature>
<dbReference type="InterPro" id="IPR020610">
    <property type="entry name" value="Thiolase_AS"/>
</dbReference>
<dbReference type="Gene3D" id="3.40.47.10">
    <property type="match status" value="1"/>
</dbReference>
<dbReference type="InterPro" id="IPR002155">
    <property type="entry name" value="Thiolase"/>
</dbReference>
<comment type="similarity">
    <text evidence="1 5">Belongs to the thiolase-like superfamily. Thiolase family.</text>
</comment>
<evidence type="ECO:0000313" key="8">
    <source>
        <dbReference type="EMBL" id="KAA0059208.1"/>
    </source>
</evidence>
<gene>
    <name evidence="8" type="ORF">E6C27_scaffold430G001360</name>
</gene>
<keyword evidence="2 5" id="KW-0808">Transferase</keyword>
<dbReference type="GO" id="GO:0006635">
    <property type="term" value="P:fatty acid beta-oxidation"/>
    <property type="evidence" value="ECO:0007669"/>
    <property type="project" value="TreeGrafter"/>
</dbReference>
<sequence length="405" mass="42348">MGGFLGTLSSLSATKLGSIAIEAALKRAKVDPALVQEVIFGNVLSANLGQAPARQAALGTGIPNSVICTTVNKVCASGMKATMLAAQSIQLGLNDVVVSGGMESMSNVPKYLAEARLLFYSKFQRIHIDLSSKHNIAYFMLICRKGSRLGHDSLVDGMLKDGLWDVYSNSGMGTCAELCAEKYQITREAQDDYAVQSFERGIAAKDCNAFEWEIVPVRCPSISLHGFFSSSKLRFDPAKLRKLRPSFKDNGGTVTAGNASSISDGAAAIVLVSGKKALELGLEVIGKIKGYADAAHEPEFFTTAPALAVPKAISHAGLEASQIDFYEINEAFAVVALANQKLLGISPDKVNVHGGAVSLGHPLGCSGARILVTLLGVLKQKGGKYGVGGVCNGGGGASALVLELV</sequence>
<name>A0A5A7UVM0_CUCMM</name>
<dbReference type="CDD" id="cd00751">
    <property type="entry name" value="thiolase"/>
    <property type="match status" value="1"/>
</dbReference>
<dbReference type="InterPro" id="IPR020613">
    <property type="entry name" value="Thiolase_CS"/>
</dbReference>
<evidence type="ECO:0000259" key="6">
    <source>
        <dbReference type="Pfam" id="PF00108"/>
    </source>
</evidence>
<dbReference type="STRING" id="1194695.A0A5A7UVM0"/>
<organism evidence="8 9">
    <name type="scientific">Cucumis melo var. makuwa</name>
    <name type="common">Oriental melon</name>
    <dbReference type="NCBI Taxonomy" id="1194695"/>
    <lineage>
        <taxon>Eukaryota</taxon>
        <taxon>Viridiplantae</taxon>
        <taxon>Streptophyta</taxon>
        <taxon>Embryophyta</taxon>
        <taxon>Tracheophyta</taxon>
        <taxon>Spermatophyta</taxon>
        <taxon>Magnoliopsida</taxon>
        <taxon>eudicotyledons</taxon>
        <taxon>Gunneridae</taxon>
        <taxon>Pentapetalae</taxon>
        <taxon>rosids</taxon>
        <taxon>fabids</taxon>
        <taxon>Cucurbitales</taxon>
        <taxon>Cucurbitaceae</taxon>
        <taxon>Benincaseae</taxon>
        <taxon>Cucumis</taxon>
    </lineage>
</organism>
<protein>
    <submittedName>
        <fullName evidence="8">Acetyl-CoA acetyltransferase, cytosolic 1</fullName>
    </submittedName>
</protein>
<dbReference type="InterPro" id="IPR020617">
    <property type="entry name" value="Thiolase_C"/>
</dbReference>
<dbReference type="InterPro" id="IPR016039">
    <property type="entry name" value="Thiolase-like"/>
</dbReference>